<name>A0ACB9PZH0_BAUVA</name>
<protein>
    <submittedName>
        <fullName evidence="1">Uncharacterized protein</fullName>
    </submittedName>
</protein>
<proteinExistence type="predicted"/>
<accession>A0ACB9PZH0</accession>
<sequence length="109" mass="12490">MNHHNVFLHWRMARSELIPLGISEHENQGEQHSAIIADSILSNAIQHTQVHDRHDVKNSNNGSFVIDNMPYSPRELHEPSKLGFAVFAAIIELFYVCFPSIFNCCAFTW</sequence>
<keyword evidence="2" id="KW-1185">Reference proteome</keyword>
<evidence type="ECO:0000313" key="1">
    <source>
        <dbReference type="EMBL" id="KAI4353933.1"/>
    </source>
</evidence>
<comment type="caution">
    <text evidence="1">The sequence shown here is derived from an EMBL/GenBank/DDBJ whole genome shotgun (WGS) entry which is preliminary data.</text>
</comment>
<dbReference type="Proteomes" id="UP000828941">
    <property type="component" value="Chromosome 2"/>
</dbReference>
<dbReference type="EMBL" id="CM039427">
    <property type="protein sequence ID" value="KAI4353933.1"/>
    <property type="molecule type" value="Genomic_DNA"/>
</dbReference>
<reference evidence="1 2" key="1">
    <citation type="journal article" date="2022" name="DNA Res.">
        <title>Chromosomal-level genome assembly of the orchid tree Bauhinia variegata (Leguminosae; Cercidoideae) supports the allotetraploid origin hypothesis of Bauhinia.</title>
        <authorList>
            <person name="Zhong Y."/>
            <person name="Chen Y."/>
            <person name="Zheng D."/>
            <person name="Pang J."/>
            <person name="Liu Y."/>
            <person name="Luo S."/>
            <person name="Meng S."/>
            <person name="Qian L."/>
            <person name="Wei D."/>
            <person name="Dai S."/>
            <person name="Zhou R."/>
        </authorList>
    </citation>
    <scope>NUCLEOTIDE SEQUENCE [LARGE SCALE GENOMIC DNA]</scope>
    <source>
        <strain evidence="1">BV-YZ2020</strain>
    </source>
</reference>
<evidence type="ECO:0000313" key="2">
    <source>
        <dbReference type="Proteomes" id="UP000828941"/>
    </source>
</evidence>
<gene>
    <name evidence="1" type="ORF">L6164_002853</name>
</gene>
<organism evidence="1 2">
    <name type="scientific">Bauhinia variegata</name>
    <name type="common">Purple orchid tree</name>
    <name type="synonym">Phanera variegata</name>
    <dbReference type="NCBI Taxonomy" id="167791"/>
    <lineage>
        <taxon>Eukaryota</taxon>
        <taxon>Viridiplantae</taxon>
        <taxon>Streptophyta</taxon>
        <taxon>Embryophyta</taxon>
        <taxon>Tracheophyta</taxon>
        <taxon>Spermatophyta</taxon>
        <taxon>Magnoliopsida</taxon>
        <taxon>eudicotyledons</taxon>
        <taxon>Gunneridae</taxon>
        <taxon>Pentapetalae</taxon>
        <taxon>rosids</taxon>
        <taxon>fabids</taxon>
        <taxon>Fabales</taxon>
        <taxon>Fabaceae</taxon>
        <taxon>Cercidoideae</taxon>
        <taxon>Cercideae</taxon>
        <taxon>Bauhiniinae</taxon>
        <taxon>Bauhinia</taxon>
    </lineage>
</organism>